<evidence type="ECO:0000256" key="2">
    <source>
        <dbReference type="ARBA" id="ARBA00022475"/>
    </source>
</evidence>
<proteinExistence type="predicted"/>
<dbReference type="GO" id="GO:1902600">
    <property type="term" value="P:proton transmembrane transport"/>
    <property type="evidence" value="ECO:0007669"/>
    <property type="project" value="TreeGrafter"/>
</dbReference>
<evidence type="ECO:0000256" key="4">
    <source>
        <dbReference type="ARBA" id="ARBA00022741"/>
    </source>
</evidence>
<dbReference type="Gene3D" id="3.40.1110.10">
    <property type="entry name" value="Calcium-transporting ATPase, cytoplasmic domain N"/>
    <property type="match status" value="1"/>
</dbReference>
<feature type="transmembrane region" description="Helical" evidence="9">
    <location>
        <begin position="872"/>
        <end position="891"/>
    </location>
</feature>
<dbReference type="SUPFAM" id="SSF56784">
    <property type="entry name" value="HAD-like"/>
    <property type="match status" value="1"/>
</dbReference>
<keyword evidence="3 9" id="KW-0812">Transmembrane</keyword>
<dbReference type="InterPro" id="IPR044492">
    <property type="entry name" value="P_typ_ATPase_HD_dom"/>
</dbReference>
<dbReference type="InterPro" id="IPR050510">
    <property type="entry name" value="Cation_transp_ATPase_P-type"/>
</dbReference>
<evidence type="ECO:0000313" key="11">
    <source>
        <dbReference type="EMBL" id="CUS41389.1"/>
    </source>
</evidence>
<dbReference type="GO" id="GO:0005391">
    <property type="term" value="F:P-type sodium:potassium-exchanging transporter activity"/>
    <property type="evidence" value="ECO:0007669"/>
    <property type="project" value="TreeGrafter"/>
</dbReference>
<dbReference type="InterPro" id="IPR018303">
    <property type="entry name" value="ATPase_P-typ_P_site"/>
</dbReference>
<dbReference type="PROSITE" id="PS00154">
    <property type="entry name" value="ATPASE_E1_E2"/>
    <property type="match status" value="1"/>
</dbReference>
<evidence type="ECO:0000256" key="3">
    <source>
        <dbReference type="ARBA" id="ARBA00022692"/>
    </source>
</evidence>
<evidence type="ECO:0000256" key="8">
    <source>
        <dbReference type="ARBA" id="ARBA00023136"/>
    </source>
</evidence>
<dbReference type="SUPFAM" id="SSF81653">
    <property type="entry name" value="Calcium ATPase, transduction domain A"/>
    <property type="match status" value="1"/>
</dbReference>
<dbReference type="EMBL" id="CZQC01000041">
    <property type="protein sequence ID" value="CUS41389.1"/>
    <property type="molecule type" value="Genomic_DNA"/>
</dbReference>
<dbReference type="InterPro" id="IPR001757">
    <property type="entry name" value="P_typ_ATPase"/>
</dbReference>
<dbReference type="Pfam" id="PF13246">
    <property type="entry name" value="Cation_ATPase"/>
    <property type="match status" value="1"/>
</dbReference>
<dbReference type="InterPro" id="IPR008250">
    <property type="entry name" value="ATPase_P-typ_transduc_dom_A_sf"/>
</dbReference>
<keyword evidence="7 9" id="KW-1133">Transmembrane helix</keyword>
<dbReference type="GO" id="GO:0016887">
    <property type="term" value="F:ATP hydrolysis activity"/>
    <property type="evidence" value="ECO:0007669"/>
    <property type="project" value="InterPro"/>
</dbReference>
<keyword evidence="6" id="KW-1278">Translocase</keyword>
<dbReference type="GO" id="GO:1990573">
    <property type="term" value="P:potassium ion import across plasma membrane"/>
    <property type="evidence" value="ECO:0007669"/>
    <property type="project" value="TreeGrafter"/>
</dbReference>
<dbReference type="PANTHER" id="PTHR43294">
    <property type="entry name" value="SODIUM/POTASSIUM-TRANSPORTING ATPASE SUBUNIT ALPHA"/>
    <property type="match status" value="1"/>
</dbReference>
<feature type="transmembrane region" description="Helical" evidence="9">
    <location>
        <begin position="282"/>
        <end position="309"/>
    </location>
</feature>
<feature type="transmembrane region" description="Helical" evidence="9">
    <location>
        <begin position="839"/>
        <end position="860"/>
    </location>
</feature>
<dbReference type="GO" id="GO:0006883">
    <property type="term" value="P:intracellular sodium ion homeostasis"/>
    <property type="evidence" value="ECO:0007669"/>
    <property type="project" value="TreeGrafter"/>
</dbReference>
<dbReference type="Pfam" id="PF00689">
    <property type="entry name" value="Cation_ATPase_C"/>
    <property type="match status" value="1"/>
</dbReference>
<dbReference type="Gene3D" id="3.40.50.1000">
    <property type="entry name" value="HAD superfamily/HAD-like"/>
    <property type="match status" value="1"/>
</dbReference>
<comment type="subcellular location">
    <subcellularLocation>
        <location evidence="1">Cell membrane</location>
        <topology evidence="1">Multi-pass membrane protein</topology>
    </subcellularLocation>
</comment>
<feature type="transmembrane region" description="Helical" evidence="9">
    <location>
        <begin position="91"/>
        <end position="107"/>
    </location>
</feature>
<evidence type="ECO:0000256" key="6">
    <source>
        <dbReference type="ARBA" id="ARBA00022967"/>
    </source>
</evidence>
<reference evidence="11" key="1">
    <citation type="submission" date="2015-10" db="EMBL/GenBank/DDBJ databases">
        <authorList>
            <person name="Gilbert D.G."/>
        </authorList>
    </citation>
    <scope>NUCLEOTIDE SEQUENCE</scope>
</reference>
<evidence type="ECO:0000256" key="7">
    <source>
        <dbReference type="ARBA" id="ARBA00022989"/>
    </source>
</evidence>
<dbReference type="SUPFAM" id="SSF81660">
    <property type="entry name" value="Metal cation-transporting ATPase, ATP-binding domain N"/>
    <property type="match status" value="1"/>
</dbReference>
<dbReference type="SMART" id="SM00831">
    <property type="entry name" value="Cation_ATPase_N"/>
    <property type="match status" value="1"/>
</dbReference>
<dbReference type="InterPro" id="IPR023214">
    <property type="entry name" value="HAD_sf"/>
</dbReference>
<dbReference type="GO" id="GO:0005524">
    <property type="term" value="F:ATP binding"/>
    <property type="evidence" value="ECO:0007669"/>
    <property type="project" value="UniProtKB-KW"/>
</dbReference>
<organism evidence="11">
    <name type="scientific">hydrothermal vent metagenome</name>
    <dbReference type="NCBI Taxonomy" id="652676"/>
    <lineage>
        <taxon>unclassified sequences</taxon>
        <taxon>metagenomes</taxon>
        <taxon>ecological metagenomes</taxon>
    </lineage>
</organism>
<keyword evidence="2" id="KW-1003">Cell membrane</keyword>
<evidence type="ECO:0000256" key="9">
    <source>
        <dbReference type="SAM" id="Phobius"/>
    </source>
</evidence>
<dbReference type="GO" id="GO:0036376">
    <property type="term" value="P:sodium ion export across plasma membrane"/>
    <property type="evidence" value="ECO:0007669"/>
    <property type="project" value="TreeGrafter"/>
</dbReference>
<dbReference type="NCBIfam" id="TIGR01494">
    <property type="entry name" value="ATPase_P-type"/>
    <property type="match status" value="2"/>
</dbReference>
<name>A0A160TEQ7_9ZZZZ</name>
<evidence type="ECO:0000259" key="10">
    <source>
        <dbReference type="SMART" id="SM00831"/>
    </source>
</evidence>
<dbReference type="Gene3D" id="1.20.1110.10">
    <property type="entry name" value="Calcium-transporting ATPase, transmembrane domain"/>
    <property type="match status" value="1"/>
</dbReference>
<dbReference type="Pfam" id="PF08282">
    <property type="entry name" value="Hydrolase_3"/>
    <property type="match status" value="1"/>
</dbReference>
<accession>A0A160TEQ7</accession>
<dbReference type="InterPro" id="IPR036412">
    <property type="entry name" value="HAD-like_sf"/>
</dbReference>
<dbReference type="InterPro" id="IPR004014">
    <property type="entry name" value="ATPase_P-typ_cation-transptr_N"/>
</dbReference>
<dbReference type="GO" id="GO:0005886">
    <property type="term" value="C:plasma membrane"/>
    <property type="evidence" value="ECO:0007669"/>
    <property type="project" value="UniProtKB-SubCell"/>
</dbReference>
<feature type="transmembrane region" description="Helical" evidence="9">
    <location>
        <begin position="773"/>
        <end position="796"/>
    </location>
</feature>
<dbReference type="InterPro" id="IPR059000">
    <property type="entry name" value="ATPase_P-type_domA"/>
</dbReference>
<dbReference type="PANTHER" id="PTHR43294:SF21">
    <property type="entry name" value="CATION TRANSPORTING ATPASE"/>
    <property type="match status" value="1"/>
</dbReference>
<keyword evidence="4" id="KW-0547">Nucleotide-binding</keyword>
<feature type="transmembrane region" description="Helical" evidence="9">
    <location>
        <begin position="808"/>
        <end position="827"/>
    </location>
</feature>
<gene>
    <name evidence="11" type="ORF">MGWOODY_Tha1790</name>
</gene>
<dbReference type="GO" id="GO:0030007">
    <property type="term" value="P:intracellular potassium ion homeostasis"/>
    <property type="evidence" value="ECO:0007669"/>
    <property type="project" value="TreeGrafter"/>
</dbReference>
<feature type="transmembrane region" description="Helical" evidence="9">
    <location>
        <begin position="70"/>
        <end position="85"/>
    </location>
</feature>
<dbReference type="Pfam" id="PF00122">
    <property type="entry name" value="E1-E2_ATPase"/>
    <property type="match status" value="1"/>
</dbReference>
<dbReference type="SFLD" id="SFLDS00003">
    <property type="entry name" value="Haloacid_Dehalogenase"/>
    <property type="match status" value="1"/>
</dbReference>
<dbReference type="Pfam" id="PF00690">
    <property type="entry name" value="Cation_ATPase_N"/>
    <property type="match status" value="1"/>
</dbReference>
<sequence length="909" mass="97992">MTTPTELATTIADAPYACDSEALIELLASTKVGLSKTEAAARLAQFGPNTLPSAKPVPAWRRLLKQTQNMMIYVLAGSMFISLGLQHFIDAGVIFAVIVTNTLVGFFQEGKAENALRAIMSMTKTQCLVMRDGELLSLNGAQLVPGDVVMLQAGDKVPADLRIIKSKDLYCDESSLTGESLPGAKSVVAVAADTPLAERSCMAYMGTLVSRGSAHGLVCLTGAKTEIGKVSTMVDKIITEPTLLQNQIEQFAKRLTIVIIIAAVITIAIGMGLYQYDIGTMFQAAIAIAVAAIPEGLPAVVTIVLAVGVQRMASKNALMRRLPSVEVLGSVDIICTDKTGTLTANAMTARRIVSAHHNFHIHGEGYDPEGEIHSNDTDTSAQHGAFLNQAAIVALLCNDSSIQPPNLDNTDWSVSGDPTEAALLVFALKHDLVKEQIQREWPRVDEIPFSSDARYMATLHHNHDGQRLIAVKGAPDRIIEFCDHQFGPQGSEPLDSEYWQAQMDDLASQGMRVLALAYRDDIDSQSLNHQHVEQHLTLLALIGLNDPPRAGVSESIQQCYSAGIQIKMITGDNPITALAIAKELGMNADEVMTGAELDQQSPEQLADSAERCHVFARTSPANKLQLVNALRARNHTVAMTGDGVNDAPALRQADIGVAMGKKGTDAARDAADFVLTDDNFSTITHAVAEGRSVYDNIVKAIIFILPTSLAESLVILAAILLGQLLPITPAQVIWVNTITAITLALTLAFERAENDIMLRPPRSSQQPLITLALLWRTAFVGVGAAAIIFALFRYYLAQGASVEMARTVAVNALVMIEALYLLNCRFLRRSIFSLSLFKGAMPSLLGILAVAILQLGFSYWSVSQSIFDLADLALHDWLIITLAASPLILLVELEKVVLQHWYSASPSPQ</sequence>
<dbReference type="SFLD" id="SFLDG00002">
    <property type="entry name" value="C1.7:_P-type_atpase_like"/>
    <property type="match status" value="1"/>
</dbReference>
<feature type="transmembrane region" description="Helical" evidence="9">
    <location>
        <begin position="733"/>
        <end position="752"/>
    </location>
</feature>
<feature type="transmembrane region" description="Helical" evidence="9">
    <location>
        <begin position="255"/>
        <end position="276"/>
    </location>
</feature>
<dbReference type="AlphaFoldDB" id="A0A160TEQ7"/>
<evidence type="ECO:0000256" key="5">
    <source>
        <dbReference type="ARBA" id="ARBA00022840"/>
    </source>
</evidence>
<dbReference type="Gene3D" id="2.70.150.10">
    <property type="entry name" value="Calcium-transporting ATPase, cytoplasmic transduction domain A"/>
    <property type="match status" value="1"/>
</dbReference>
<evidence type="ECO:0000256" key="1">
    <source>
        <dbReference type="ARBA" id="ARBA00004651"/>
    </source>
</evidence>
<feature type="transmembrane region" description="Helical" evidence="9">
    <location>
        <begin position="700"/>
        <end position="721"/>
    </location>
</feature>
<dbReference type="SFLD" id="SFLDF00027">
    <property type="entry name" value="p-type_atpase"/>
    <property type="match status" value="1"/>
</dbReference>
<dbReference type="PRINTS" id="PR00119">
    <property type="entry name" value="CATATPASE"/>
</dbReference>
<dbReference type="PRINTS" id="PR00120">
    <property type="entry name" value="HATPASE"/>
</dbReference>
<protein>
    <submittedName>
        <fullName evidence="11">Ca ion P-type ATPase</fullName>
    </submittedName>
</protein>
<dbReference type="InterPro" id="IPR023298">
    <property type="entry name" value="ATPase_P-typ_TM_dom_sf"/>
</dbReference>
<keyword evidence="5" id="KW-0067">ATP-binding</keyword>
<dbReference type="InterPro" id="IPR006068">
    <property type="entry name" value="ATPase_P-typ_cation-transptr_C"/>
</dbReference>
<dbReference type="SUPFAM" id="SSF81665">
    <property type="entry name" value="Calcium ATPase, transmembrane domain M"/>
    <property type="match status" value="1"/>
</dbReference>
<dbReference type="InterPro" id="IPR023299">
    <property type="entry name" value="ATPase_P-typ_cyto_dom_N"/>
</dbReference>
<keyword evidence="8 9" id="KW-0472">Membrane</keyword>
<feature type="domain" description="Cation-transporting P-type ATPase N-terminal" evidence="10">
    <location>
        <begin position="14"/>
        <end position="87"/>
    </location>
</feature>